<dbReference type="Gene3D" id="1.50.10.20">
    <property type="match status" value="1"/>
</dbReference>
<keyword evidence="12" id="KW-0961">Cell wall biogenesis/degradation</keyword>
<keyword evidence="11 14" id="KW-0326">Glycosidase</keyword>
<feature type="signal peptide" evidence="16">
    <location>
        <begin position="1"/>
        <end position="26"/>
    </location>
</feature>
<dbReference type="InterPro" id="IPR005198">
    <property type="entry name" value="Glyco_hydro_76"/>
</dbReference>
<dbReference type="RefSeq" id="XP_003673813.1">
    <property type="nucleotide sequence ID" value="XM_003673765.1"/>
</dbReference>
<protein>
    <recommendedName>
        <fullName evidence="4 14">Mannan endo-1,6-alpha-mannosidase</fullName>
        <ecNumber evidence="4 14">3.2.1.101</ecNumber>
    </recommendedName>
</protein>
<keyword evidence="7 14" id="KW-0378">Hydrolase</keyword>
<evidence type="ECO:0000256" key="13">
    <source>
        <dbReference type="ARBA" id="ARBA00054068"/>
    </source>
</evidence>
<dbReference type="FunFam" id="1.50.10.20:FF:000006">
    <property type="entry name" value="Mannan endo-1,6-alpha-mannosidase"/>
    <property type="match status" value="1"/>
</dbReference>
<keyword evidence="9" id="KW-0325">Glycoprotein</keyword>
<dbReference type="GO" id="GO:0098552">
    <property type="term" value="C:side of membrane"/>
    <property type="evidence" value="ECO:0007669"/>
    <property type="project" value="UniProtKB-KW"/>
</dbReference>
<comment type="subcellular location">
    <subcellularLocation>
        <location evidence="2">Cell membrane</location>
        <topology evidence="2">Lipid-anchor</topology>
        <topology evidence="2">GPI-anchor</topology>
    </subcellularLocation>
</comment>
<evidence type="ECO:0000256" key="8">
    <source>
        <dbReference type="ARBA" id="ARBA00023136"/>
    </source>
</evidence>
<keyword evidence="6 16" id="KW-0732">Signal</keyword>
<dbReference type="OrthoDB" id="4187847at2759"/>
<dbReference type="PANTHER" id="PTHR12145:SF21">
    <property type="entry name" value="MANNAN ENDO-1,6-ALPHA-MANNOSIDASE DFG5"/>
    <property type="match status" value="1"/>
</dbReference>
<comment type="catalytic activity">
    <reaction evidence="1 14">
        <text>Random hydrolysis of (1-&gt;6)-alpha-D-mannosidic linkages in unbranched (1-&gt;6)-mannans.</text>
        <dbReference type="EC" id="3.2.1.101"/>
    </reaction>
</comment>
<comment type="similarity">
    <text evidence="3 14">Belongs to the glycosyl hydrolase 76 family.</text>
</comment>
<evidence type="ECO:0000256" key="4">
    <source>
        <dbReference type="ARBA" id="ARBA00012350"/>
    </source>
</evidence>
<dbReference type="InterPro" id="IPR008928">
    <property type="entry name" value="6-hairpin_glycosidase_sf"/>
</dbReference>
<dbReference type="AlphaFoldDB" id="G0V7I4"/>
<dbReference type="PANTHER" id="PTHR12145">
    <property type="entry name" value="MANNAN ENDO-1,6-ALPHA-MANNOSIDASE DCW1"/>
    <property type="match status" value="1"/>
</dbReference>
<sequence length="434" mass="48463">MNNPIKILRLCWSLLLLSILSPVGSSIKLNVTSNTSICDATSIITKGILDYYEGTRFNGTVGMFQQPYYWWKAGSAFGGMLENWYLCQNDTFESLLTDAMLHQAGKDYDYLPENQTMVEANDDQGVWGLTIMGAVERNFTDPQGKDVPGWLAMAQSIFNQMYSRWDTGSCGGGLRWQIYDWNKGYNYKNTISTACLFQMAARLGRYTGNSTYLKVADKTFQWMVDIGYIQLNTSSGRVFDGAHIESNCSDITKLEWSYNHGIVLGGCAYMYNATKSPEWGMNTIKILNGATTYFFQNKTMLETACQRPDRVFCNNDQRTFKSIFSRMLGLTSVMAPFTSERIDPLIVQSAEAAALSCTGGFDNETCGLNWLEGKNDGYYGLGEQLSALEVIQNLLIHKRPPPYMAKTDKNKVGGVSKGDPAAGTKPKPPPKKEE</sequence>
<accession>G0V7I4</accession>
<evidence type="ECO:0000256" key="2">
    <source>
        <dbReference type="ARBA" id="ARBA00004609"/>
    </source>
</evidence>
<dbReference type="FunCoup" id="G0V7I4">
    <property type="interactions" value="38"/>
</dbReference>
<keyword evidence="18" id="KW-1185">Reference proteome</keyword>
<feature type="chain" id="PRO_5003410645" description="Mannan endo-1,6-alpha-mannosidase" evidence="16">
    <location>
        <begin position="27"/>
        <end position="434"/>
    </location>
</feature>
<evidence type="ECO:0000256" key="5">
    <source>
        <dbReference type="ARBA" id="ARBA00022622"/>
    </source>
</evidence>
<dbReference type="GO" id="GO:0007117">
    <property type="term" value="P:budding cell bud growth"/>
    <property type="evidence" value="ECO:0007669"/>
    <property type="project" value="TreeGrafter"/>
</dbReference>
<dbReference type="Proteomes" id="UP000001640">
    <property type="component" value="Chromosome 1"/>
</dbReference>
<reference key="2">
    <citation type="submission" date="2011-08" db="EMBL/GenBank/DDBJ databases">
        <title>Genome sequence of Naumovozyma castellii.</title>
        <authorList>
            <person name="Gordon J.L."/>
            <person name="Armisen D."/>
            <person name="Proux-Wera E."/>
            <person name="OhEigeartaigh S.S."/>
            <person name="Byrne K.P."/>
            <person name="Wolfe K.H."/>
        </authorList>
    </citation>
    <scope>NUCLEOTIDE SEQUENCE</scope>
    <source>
        <strain>Type strain:CBS 4309</strain>
    </source>
</reference>
<dbReference type="GO" id="GO:0009272">
    <property type="term" value="P:fungal-type cell wall biogenesis"/>
    <property type="evidence" value="ECO:0007669"/>
    <property type="project" value="TreeGrafter"/>
</dbReference>
<evidence type="ECO:0000256" key="12">
    <source>
        <dbReference type="ARBA" id="ARBA00023316"/>
    </source>
</evidence>
<dbReference type="OMA" id="GMFQPPY"/>
<keyword evidence="8" id="KW-0472">Membrane</keyword>
<dbReference type="InterPro" id="IPR014480">
    <property type="entry name" value="Mannan-1_6-alpha_mannosidase"/>
</dbReference>
<proteinExistence type="inferred from homology"/>
<dbReference type="GO" id="GO:0016052">
    <property type="term" value="P:carbohydrate catabolic process"/>
    <property type="evidence" value="ECO:0007669"/>
    <property type="project" value="InterPro"/>
</dbReference>
<dbReference type="eggNOG" id="ENOG502QSWP">
    <property type="taxonomic scope" value="Eukaryota"/>
</dbReference>
<evidence type="ECO:0000256" key="1">
    <source>
        <dbReference type="ARBA" id="ARBA00001452"/>
    </source>
</evidence>
<evidence type="ECO:0000256" key="16">
    <source>
        <dbReference type="SAM" id="SignalP"/>
    </source>
</evidence>
<evidence type="ECO:0000313" key="18">
    <source>
        <dbReference type="Proteomes" id="UP000001640"/>
    </source>
</evidence>
<keyword evidence="10" id="KW-0449">Lipoprotein</keyword>
<dbReference type="PIRSF" id="PIRSF016302">
    <property type="entry name" value="Man_a_manosd"/>
    <property type="match status" value="1"/>
</dbReference>
<dbReference type="HOGENOM" id="CLU_025694_1_1_1"/>
<evidence type="ECO:0000256" key="11">
    <source>
        <dbReference type="ARBA" id="ARBA00023295"/>
    </source>
</evidence>
<gene>
    <name evidence="17" type="primary">NCAS0A08740</name>
    <name evidence="17" type="ordered locus">NCAS_0A08740</name>
</gene>
<feature type="region of interest" description="Disordered" evidence="15">
    <location>
        <begin position="402"/>
        <end position="434"/>
    </location>
</feature>
<dbReference type="GO" id="GO:0008496">
    <property type="term" value="F:mannan endo-1,6-alpha-mannosidase activity"/>
    <property type="evidence" value="ECO:0007669"/>
    <property type="project" value="UniProtKB-UniRule"/>
</dbReference>
<dbReference type="EC" id="3.2.1.101" evidence="4 14"/>
<evidence type="ECO:0000256" key="15">
    <source>
        <dbReference type="SAM" id="MobiDB-lite"/>
    </source>
</evidence>
<dbReference type="Pfam" id="PF03663">
    <property type="entry name" value="Glyco_hydro_76"/>
    <property type="match status" value="1"/>
</dbReference>
<dbReference type="STRING" id="1064592.G0V7I4"/>
<name>G0V7I4_NAUCA</name>
<dbReference type="GO" id="GO:0071555">
    <property type="term" value="P:cell wall organization"/>
    <property type="evidence" value="ECO:0007669"/>
    <property type="project" value="UniProtKB-KW"/>
</dbReference>
<dbReference type="GeneID" id="96900911"/>
<keyword evidence="5" id="KW-0336">GPI-anchor</keyword>
<dbReference type="InParanoid" id="G0V7I4"/>
<evidence type="ECO:0000313" key="17">
    <source>
        <dbReference type="EMBL" id="CCC67432.1"/>
    </source>
</evidence>
<evidence type="ECO:0000256" key="6">
    <source>
        <dbReference type="ARBA" id="ARBA00022729"/>
    </source>
</evidence>
<evidence type="ECO:0000256" key="7">
    <source>
        <dbReference type="ARBA" id="ARBA00022801"/>
    </source>
</evidence>
<evidence type="ECO:0000256" key="10">
    <source>
        <dbReference type="ARBA" id="ARBA00023288"/>
    </source>
</evidence>
<evidence type="ECO:0000256" key="14">
    <source>
        <dbReference type="PIRNR" id="PIRNR016302"/>
    </source>
</evidence>
<dbReference type="EMBL" id="HE576752">
    <property type="protein sequence ID" value="CCC67432.1"/>
    <property type="molecule type" value="Genomic_DNA"/>
</dbReference>
<dbReference type="KEGG" id="ncs:NCAS_0A08740"/>
<organism evidence="17 18">
    <name type="scientific">Naumovozyma castellii</name>
    <name type="common">Yeast</name>
    <name type="synonym">Saccharomyces castellii</name>
    <dbReference type="NCBI Taxonomy" id="27288"/>
    <lineage>
        <taxon>Eukaryota</taxon>
        <taxon>Fungi</taxon>
        <taxon>Dikarya</taxon>
        <taxon>Ascomycota</taxon>
        <taxon>Saccharomycotina</taxon>
        <taxon>Saccharomycetes</taxon>
        <taxon>Saccharomycetales</taxon>
        <taxon>Saccharomycetaceae</taxon>
        <taxon>Naumovozyma</taxon>
    </lineage>
</organism>
<evidence type="ECO:0000256" key="9">
    <source>
        <dbReference type="ARBA" id="ARBA00023180"/>
    </source>
</evidence>
<dbReference type="SUPFAM" id="SSF48208">
    <property type="entry name" value="Six-hairpin glycosidases"/>
    <property type="match status" value="1"/>
</dbReference>
<comment type="function">
    <text evidence="13">Required for normal synthesis of the cell wall.</text>
</comment>
<dbReference type="GO" id="GO:0005886">
    <property type="term" value="C:plasma membrane"/>
    <property type="evidence" value="ECO:0007669"/>
    <property type="project" value="UniProtKB-SubCell"/>
</dbReference>
<evidence type="ECO:0000256" key="3">
    <source>
        <dbReference type="ARBA" id="ARBA00009699"/>
    </source>
</evidence>
<reference evidence="17 18" key="1">
    <citation type="journal article" date="2011" name="Proc. Natl. Acad. Sci. U.S.A.">
        <title>Evolutionary erosion of yeast sex chromosomes by mating-type switching accidents.</title>
        <authorList>
            <person name="Gordon J.L."/>
            <person name="Armisen D."/>
            <person name="Proux-Wera E."/>
            <person name="Oheigeartaigh S.S."/>
            <person name="Byrne K.P."/>
            <person name="Wolfe K.H."/>
        </authorList>
    </citation>
    <scope>NUCLEOTIDE SEQUENCE [LARGE SCALE GENOMIC DNA]</scope>
    <source>
        <strain evidence="18">ATCC 76901 / BCRC 22586 / CBS 4309 / NBRC 1992 / NRRL Y-12630</strain>
    </source>
</reference>